<evidence type="ECO:0000256" key="2">
    <source>
        <dbReference type="ARBA" id="ARBA00022723"/>
    </source>
</evidence>
<dbReference type="GO" id="GO:0005507">
    <property type="term" value="F:copper ion binding"/>
    <property type="evidence" value="ECO:0007669"/>
    <property type="project" value="InterPro"/>
</dbReference>
<accession>A0A6S6VVP5</accession>
<dbReference type="InterPro" id="IPR008972">
    <property type="entry name" value="Cupredoxin"/>
</dbReference>
<comment type="similarity">
    <text evidence="1">Belongs to the multicopper oxidase family.</text>
</comment>
<proteinExistence type="inferred from homology"/>
<dbReference type="PROSITE" id="PS00080">
    <property type="entry name" value="MULTICOPPER_OXIDASE2"/>
    <property type="match status" value="1"/>
</dbReference>
<evidence type="ECO:0000256" key="3">
    <source>
        <dbReference type="ARBA" id="ARBA00023002"/>
    </source>
</evidence>
<evidence type="ECO:0000313" key="6">
    <source>
        <dbReference type="Proteomes" id="UP000472372"/>
    </source>
</evidence>
<keyword evidence="2" id="KW-0479">Metal-binding</keyword>
<dbReference type="InterPro" id="IPR045087">
    <property type="entry name" value="Cu-oxidase_fam"/>
</dbReference>
<name>A0A6S6VVP5_9PLEO</name>
<sequence length="181" mass="20494">MLDSIGAMEGNITEGFVDEESIRPEQALVYRTTEMRTITLLIQNFDDGAHPMHLHGYKFFILGSGHGYPPMSLLQKQTPGWRPRLNLENPLRRDTATVEAYGWLLISFVADNPGVWAFHCHIGWHAEAGLMMAFATGMERVGNIPEEVGQMCKMDGVEKGMRPSDDIWIGYREEEEKRAIV</sequence>
<keyword evidence="3" id="KW-0560">Oxidoreductase</keyword>
<dbReference type="EMBL" id="HG992978">
    <property type="protein sequence ID" value="CAE7010109.1"/>
    <property type="molecule type" value="Genomic_DNA"/>
</dbReference>
<evidence type="ECO:0000256" key="1">
    <source>
        <dbReference type="ARBA" id="ARBA00010609"/>
    </source>
</evidence>
<dbReference type="GO" id="GO:0016491">
    <property type="term" value="F:oxidoreductase activity"/>
    <property type="evidence" value="ECO:0007669"/>
    <property type="project" value="UniProtKB-KW"/>
</dbReference>
<dbReference type="Pfam" id="PF07731">
    <property type="entry name" value="Cu-oxidase_2"/>
    <property type="match status" value="1"/>
</dbReference>
<feature type="domain" description="Plastocyanin-like" evidence="4">
    <location>
        <begin position="19"/>
        <end position="137"/>
    </location>
</feature>
<dbReference type="AlphaFoldDB" id="A0A6S6VVP5"/>
<protein>
    <submittedName>
        <fullName evidence="5">Multicopper oxidase</fullName>
    </submittedName>
</protein>
<dbReference type="PANTHER" id="PTHR11709">
    <property type="entry name" value="MULTI-COPPER OXIDASE"/>
    <property type="match status" value="1"/>
</dbReference>
<evidence type="ECO:0000313" key="5">
    <source>
        <dbReference type="EMBL" id="CAE7010109.1"/>
    </source>
</evidence>
<organism evidence="5 6">
    <name type="scientific">Pyrenophora teres f. teres</name>
    <dbReference type="NCBI Taxonomy" id="97479"/>
    <lineage>
        <taxon>Eukaryota</taxon>
        <taxon>Fungi</taxon>
        <taxon>Dikarya</taxon>
        <taxon>Ascomycota</taxon>
        <taxon>Pezizomycotina</taxon>
        <taxon>Dothideomycetes</taxon>
        <taxon>Pleosporomycetidae</taxon>
        <taxon>Pleosporales</taxon>
        <taxon>Pleosporineae</taxon>
        <taxon>Pleosporaceae</taxon>
        <taxon>Pyrenophora</taxon>
    </lineage>
</organism>
<dbReference type="PROSITE" id="PS00079">
    <property type="entry name" value="MULTICOPPER_OXIDASE1"/>
    <property type="match status" value="1"/>
</dbReference>
<gene>
    <name evidence="5" type="ORF">PTTW11_01956</name>
</gene>
<dbReference type="Gene3D" id="2.60.40.420">
    <property type="entry name" value="Cupredoxins - blue copper proteins"/>
    <property type="match status" value="1"/>
</dbReference>
<reference evidence="5" key="1">
    <citation type="submission" date="2021-02" db="EMBL/GenBank/DDBJ databases">
        <authorList>
            <person name="Syme A R."/>
            <person name="Syme A R."/>
            <person name="Moolhuijzen P."/>
        </authorList>
    </citation>
    <scope>NUCLEOTIDE SEQUENCE</scope>
    <source>
        <strain evidence="5">W1-1</strain>
    </source>
</reference>
<evidence type="ECO:0000259" key="4">
    <source>
        <dbReference type="Pfam" id="PF07731"/>
    </source>
</evidence>
<dbReference type="PANTHER" id="PTHR11709:SF414">
    <property type="entry name" value="ADR239WP"/>
    <property type="match status" value="1"/>
</dbReference>
<dbReference type="SUPFAM" id="SSF49503">
    <property type="entry name" value="Cupredoxins"/>
    <property type="match status" value="1"/>
</dbReference>
<dbReference type="Proteomes" id="UP000472372">
    <property type="component" value="Chromosome 2"/>
</dbReference>
<dbReference type="InterPro" id="IPR033138">
    <property type="entry name" value="Cu_oxidase_CS"/>
</dbReference>
<dbReference type="InterPro" id="IPR002355">
    <property type="entry name" value="Cu_oxidase_Cu_BS"/>
</dbReference>
<dbReference type="InterPro" id="IPR011706">
    <property type="entry name" value="Cu-oxidase_C"/>
</dbReference>